<feature type="repeat" description="PPR" evidence="3">
    <location>
        <begin position="187"/>
        <end position="217"/>
    </location>
</feature>
<evidence type="ECO:0000256" key="4">
    <source>
        <dbReference type="SAM" id="MobiDB-lite"/>
    </source>
</evidence>
<feature type="repeat" description="PPR" evidence="3">
    <location>
        <begin position="219"/>
        <end position="253"/>
    </location>
</feature>
<feature type="repeat" description="PPR" evidence="3">
    <location>
        <begin position="450"/>
        <end position="484"/>
    </location>
</feature>
<protein>
    <recommendedName>
        <fullName evidence="7">Pentatricopeptide repeat-containing protein</fullName>
    </recommendedName>
</protein>
<reference evidence="5 6" key="1">
    <citation type="submission" date="2022-10" db="EMBL/GenBank/DDBJ databases">
        <title>WGS assembly of Paspalum vaginatum 540-79.</title>
        <authorList>
            <person name="Sun G."/>
            <person name="Wase N."/>
            <person name="Shu S."/>
            <person name="Jenkins J."/>
            <person name="Zhou B."/>
            <person name="Torres-Rodriguez J."/>
            <person name="Chen C."/>
            <person name="Sandor L."/>
            <person name="Plott C."/>
            <person name="Yoshinga Y."/>
            <person name="Daum C."/>
            <person name="Qi P."/>
            <person name="Barry K."/>
            <person name="Lipzen A."/>
            <person name="Berry L."/>
            <person name="Pedersen C."/>
            <person name="Gottilla T."/>
            <person name="Foltz A."/>
            <person name="Yu H."/>
            <person name="O'Malley R."/>
            <person name="Zhang C."/>
            <person name="Devos K."/>
            <person name="Sigmon B."/>
            <person name="Yu B."/>
            <person name="Obata T."/>
            <person name="Schmutz J."/>
            <person name="Schnable J."/>
        </authorList>
    </citation>
    <scope>NUCLEOTIDE SEQUENCE [LARGE SCALE GENOMIC DNA]</scope>
    <source>
        <strain evidence="6">cv. 540-79</strain>
    </source>
</reference>
<dbReference type="InterPro" id="IPR011990">
    <property type="entry name" value="TPR-like_helical_dom_sf"/>
</dbReference>
<dbReference type="PANTHER" id="PTHR47942">
    <property type="entry name" value="TETRATRICOPEPTIDE REPEAT (TPR)-LIKE SUPERFAMILY PROTEIN-RELATED"/>
    <property type="match status" value="1"/>
</dbReference>
<keyword evidence="2" id="KW-0809">Transit peptide</keyword>
<evidence type="ECO:0000256" key="3">
    <source>
        <dbReference type="PROSITE-ProRule" id="PRU00708"/>
    </source>
</evidence>
<feature type="repeat" description="PPR" evidence="3">
    <location>
        <begin position="281"/>
        <end position="315"/>
    </location>
</feature>
<dbReference type="InterPro" id="IPR051222">
    <property type="entry name" value="PPR/CCM1_RNA-binding"/>
</dbReference>
<feature type="region of interest" description="Disordered" evidence="4">
    <location>
        <begin position="36"/>
        <end position="68"/>
    </location>
</feature>
<organism evidence="5 6">
    <name type="scientific">Paspalum vaginatum</name>
    <name type="common">seashore paspalum</name>
    <dbReference type="NCBI Taxonomy" id="158149"/>
    <lineage>
        <taxon>Eukaryota</taxon>
        <taxon>Viridiplantae</taxon>
        <taxon>Streptophyta</taxon>
        <taxon>Embryophyta</taxon>
        <taxon>Tracheophyta</taxon>
        <taxon>Spermatophyta</taxon>
        <taxon>Magnoliopsida</taxon>
        <taxon>Liliopsida</taxon>
        <taxon>Poales</taxon>
        <taxon>Poaceae</taxon>
        <taxon>PACMAD clade</taxon>
        <taxon>Panicoideae</taxon>
        <taxon>Andropogonodae</taxon>
        <taxon>Paspaleae</taxon>
        <taxon>Paspalinae</taxon>
        <taxon>Paspalum</taxon>
    </lineage>
</organism>
<keyword evidence="6" id="KW-1185">Reference proteome</keyword>
<dbReference type="Pfam" id="PF01535">
    <property type="entry name" value="PPR"/>
    <property type="match status" value="2"/>
</dbReference>
<name>A0A9W7XDQ2_9POAL</name>
<comment type="caution">
    <text evidence="5">The sequence shown here is derived from an EMBL/GenBank/DDBJ whole genome shotgun (WGS) entry which is preliminary data.</text>
</comment>
<proteinExistence type="predicted"/>
<dbReference type="SUPFAM" id="SSF48452">
    <property type="entry name" value="TPR-like"/>
    <property type="match status" value="1"/>
</dbReference>
<feature type="repeat" description="PPR" evidence="3">
    <location>
        <begin position="383"/>
        <end position="417"/>
    </location>
</feature>
<feature type="repeat" description="PPR" evidence="3">
    <location>
        <begin position="485"/>
        <end position="519"/>
    </location>
</feature>
<dbReference type="EMBL" id="MU629519">
    <property type="protein sequence ID" value="KAJ1256409.1"/>
    <property type="molecule type" value="Genomic_DNA"/>
</dbReference>
<feature type="repeat" description="PPR" evidence="3">
    <location>
        <begin position="316"/>
        <end position="346"/>
    </location>
</feature>
<feature type="repeat" description="PPR" evidence="3">
    <location>
        <begin position="348"/>
        <end position="382"/>
    </location>
</feature>
<dbReference type="Pfam" id="PF13041">
    <property type="entry name" value="PPR_2"/>
    <property type="match status" value="4"/>
</dbReference>
<dbReference type="NCBIfam" id="TIGR00756">
    <property type="entry name" value="PPR"/>
    <property type="match status" value="12"/>
</dbReference>
<feature type="repeat" description="PPR" evidence="3">
    <location>
        <begin position="520"/>
        <end position="550"/>
    </location>
</feature>
<dbReference type="PANTHER" id="PTHR47942:SF99">
    <property type="entry name" value="PENTACOTRIPEPTIDE-REPEAT REGION OF PRORP DOMAIN-CONTAINING PROTEIN"/>
    <property type="match status" value="1"/>
</dbReference>
<dbReference type="PROSITE" id="PS51375">
    <property type="entry name" value="PPR"/>
    <property type="match status" value="12"/>
</dbReference>
<evidence type="ECO:0000256" key="2">
    <source>
        <dbReference type="ARBA" id="ARBA00022946"/>
    </source>
</evidence>
<sequence length="604" mass="66343">MASPSSPAPPHAAAEAHRMSPLRLSPKHARPLHHRFAVSVAASTRRADRRSRTTSPGRRGGAGSIWVNPSALPHPGAVSRTLRRLVEVDDLDAALRLLLGRPSTTSTPVASESAPEPPAVITCNILIKKLCAHRRLADAERVLEALKASGAADAVSHNTLVAGYCREGCLGDAERVLETARASGSANVVTYTALIDGYCRSGRLADALRLIASMPVAPDTYTYNTVLKGICGAKQWEEADELMAEMIRNNCHPNEGLCIAGRWGEVGELIADMVRKDCPPNDATFSTLINSLCQNRLVEYAIEVLEQMQKYGYMPDVVSYNTIVSCFSEQGRVDDALKLLNTMLCKPDTVSFNSVLKCLCRAERWCDAVKLMDKMLKEGCPIIEMTFNILIDSLCQNGLVNVAIEVFELMPEYRCTPDIVTYSSLINGFSEQGLDEVAFDLFRSMPCKADAFSYNAVLKGLCTAARWDDAGELIADMVTKGCLPNEVTFNTLINSLCQRGLVDRAIEVYEQMPNYGITPDVFTYNALINGFSEQGHLDDALKLLSSMSCEPDTISYNSILKGLCRVHRWNDADKLVTEMLRKNCTPNEVTFKYANQLFMSNRSG</sequence>
<dbReference type="InterPro" id="IPR002885">
    <property type="entry name" value="PPR_rpt"/>
</dbReference>
<dbReference type="OrthoDB" id="185373at2759"/>
<evidence type="ECO:0000256" key="1">
    <source>
        <dbReference type="ARBA" id="ARBA00022737"/>
    </source>
</evidence>
<evidence type="ECO:0000313" key="6">
    <source>
        <dbReference type="Proteomes" id="UP001164776"/>
    </source>
</evidence>
<dbReference type="AlphaFoldDB" id="A0A9W7XDQ2"/>
<gene>
    <name evidence="5" type="ORF">BS78_K034000</name>
</gene>
<accession>A0A9W7XDQ2</accession>
<dbReference type="Pfam" id="PF12854">
    <property type="entry name" value="PPR_1"/>
    <property type="match status" value="5"/>
</dbReference>
<evidence type="ECO:0000313" key="5">
    <source>
        <dbReference type="EMBL" id="KAJ1256409.1"/>
    </source>
</evidence>
<evidence type="ECO:0008006" key="7">
    <source>
        <dbReference type="Google" id="ProtNLM"/>
    </source>
</evidence>
<feature type="repeat" description="PPR" evidence="3">
    <location>
        <begin position="418"/>
        <end position="448"/>
    </location>
</feature>
<keyword evidence="1" id="KW-0677">Repeat</keyword>
<dbReference type="Proteomes" id="UP001164776">
    <property type="component" value="Unassembled WGS sequence"/>
</dbReference>
<feature type="repeat" description="PPR" evidence="3">
    <location>
        <begin position="552"/>
        <end position="586"/>
    </location>
</feature>
<dbReference type="Gene3D" id="1.25.40.10">
    <property type="entry name" value="Tetratricopeptide repeat domain"/>
    <property type="match status" value="7"/>
</dbReference>
<feature type="repeat" description="PPR" evidence="3">
    <location>
        <begin position="153"/>
        <end position="183"/>
    </location>
</feature>